<dbReference type="InterPro" id="IPR050364">
    <property type="entry name" value="Cytochrome_P450_fung"/>
</dbReference>
<evidence type="ECO:0000256" key="1">
    <source>
        <dbReference type="ARBA" id="ARBA00001971"/>
    </source>
</evidence>
<evidence type="ECO:0000256" key="14">
    <source>
        <dbReference type="RuleBase" id="RU000461"/>
    </source>
</evidence>
<dbReference type="GO" id="GO:0020037">
    <property type="term" value="F:heme binding"/>
    <property type="evidence" value="ECO:0007669"/>
    <property type="project" value="InterPro"/>
</dbReference>
<dbReference type="SUPFAM" id="SSF48264">
    <property type="entry name" value="Cytochrome P450"/>
    <property type="match status" value="1"/>
</dbReference>
<dbReference type="Gene3D" id="1.10.630.10">
    <property type="entry name" value="Cytochrome P450"/>
    <property type="match status" value="1"/>
</dbReference>
<evidence type="ECO:0000256" key="2">
    <source>
        <dbReference type="ARBA" id="ARBA00004370"/>
    </source>
</evidence>
<dbReference type="InterPro" id="IPR036396">
    <property type="entry name" value="Cyt_P450_sf"/>
</dbReference>
<dbReference type="Pfam" id="PF00067">
    <property type="entry name" value="p450"/>
    <property type="match status" value="1"/>
</dbReference>
<evidence type="ECO:0000256" key="4">
    <source>
        <dbReference type="ARBA" id="ARBA00010617"/>
    </source>
</evidence>
<dbReference type="GO" id="GO:0004497">
    <property type="term" value="F:monooxygenase activity"/>
    <property type="evidence" value="ECO:0007669"/>
    <property type="project" value="UniProtKB-KW"/>
</dbReference>
<proteinExistence type="inferred from homology"/>
<keyword evidence="6" id="KW-0812">Transmembrane</keyword>
<name>A0A401H519_9APHY</name>
<dbReference type="Proteomes" id="UP000287166">
    <property type="component" value="Unassembled WGS sequence"/>
</dbReference>
<keyword evidence="10 13" id="KW-0408">Iron</keyword>
<evidence type="ECO:0000256" key="5">
    <source>
        <dbReference type="ARBA" id="ARBA00022617"/>
    </source>
</evidence>
<comment type="cofactor">
    <cofactor evidence="1 13">
        <name>heme</name>
        <dbReference type="ChEBI" id="CHEBI:30413"/>
    </cofactor>
</comment>
<dbReference type="InterPro" id="IPR017972">
    <property type="entry name" value="Cyt_P450_CS"/>
</dbReference>
<dbReference type="PANTHER" id="PTHR46300:SF5">
    <property type="entry name" value="CYTOCHROME P450"/>
    <property type="match status" value="1"/>
</dbReference>
<dbReference type="RefSeq" id="XP_027620382.1">
    <property type="nucleotide sequence ID" value="XM_027764581.1"/>
</dbReference>
<gene>
    <name evidence="15" type="ORF">SCP_1601310</name>
</gene>
<evidence type="ECO:0000256" key="6">
    <source>
        <dbReference type="ARBA" id="ARBA00022692"/>
    </source>
</evidence>
<reference evidence="15 16" key="1">
    <citation type="journal article" date="2018" name="Sci. Rep.">
        <title>Genome sequence of the cauliflower mushroom Sparassis crispa (Hanabiratake) and its association with beneficial usage.</title>
        <authorList>
            <person name="Kiyama R."/>
            <person name="Furutani Y."/>
            <person name="Kawaguchi K."/>
            <person name="Nakanishi T."/>
        </authorList>
    </citation>
    <scope>NUCLEOTIDE SEQUENCE [LARGE SCALE GENOMIC DNA]</scope>
</reference>
<keyword evidence="7 13" id="KW-0479">Metal-binding</keyword>
<evidence type="ECO:0000256" key="10">
    <source>
        <dbReference type="ARBA" id="ARBA00023004"/>
    </source>
</evidence>
<comment type="caution">
    <text evidence="15">The sequence shown here is derived from an EMBL/GenBank/DDBJ whole genome shotgun (WGS) entry which is preliminary data.</text>
</comment>
<protein>
    <submittedName>
        <fullName evidence="15">Multifunctional cytochrome P450 monooxygenase af510</fullName>
    </submittedName>
</protein>
<evidence type="ECO:0000313" key="16">
    <source>
        <dbReference type="Proteomes" id="UP000287166"/>
    </source>
</evidence>
<keyword evidence="9 14" id="KW-0560">Oxidoreductase</keyword>
<dbReference type="PRINTS" id="PR00463">
    <property type="entry name" value="EP450I"/>
</dbReference>
<evidence type="ECO:0000256" key="11">
    <source>
        <dbReference type="ARBA" id="ARBA00023033"/>
    </source>
</evidence>
<keyword evidence="5 13" id="KW-0349">Heme</keyword>
<evidence type="ECO:0000256" key="13">
    <source>
        <dbReference type="PIRSR" id="PIRSR602401-1"/>
    </source>
</evidence>
<dbReference type="EMBL" id="BFAD01000016">
    <property type="protein sequence ID" value="GBE89469.1"/>
    <property type="molecule type" value="Genomic_DNA"/>
</dbReference>
<keyword evidence="16" id="KW-1185">Reference proteome</keyword>
<keyword evidence="11 14" id="KW-0503">Monooxygenase</keyword>
<comment type="pathway">
    <text evidence="3">Secondary metabolite biosynthesis.</text>
</comment>
<dbReference type="GeneID" id="38786386"/>
<feature type="binding site" description="axial binding residue" evidence="13">
    <location>
        <position position="470"/>
    </location>
    <ligand>
        <name>heme</name>
        <dbReference type="ChEBI" id="CHEBI:30413"/>
    </ligand>
    <ligandPart>
        <name>Fe</name>
        <dbReference type="ChEBI" id="CHEBI:18248"/>
    </ligandPart>
</feature>
<evidence type="ECO:0000256" key="8">
    <source>
        <dbReference type="ARBA" id="ARBA00022989"/>
    </source>
</evidence>
<dbReference type="CDD" id="cd11065">
    <property type="entry name" value="CYP64-like"/>
    <property type="match status" value="1"/>
</dbReference>
<dbReference type="PANTHER" id="PTHR46300">
    <property type="entry name" value="P450, PUTATIVE (EUROFUNG)-RELATED-RELATED"/>
    <property type="match status" value="1"/>
</dbReference>
<dbReference type="GO" id="GO:0016020">
    <property type="term" value="C:membrane"/>
    <property type="evidence" value="ECO:0007669"/>
    <property type="project" value="UniProtKB-SubCell"/>
</dbReference>
<dbReference type="AlphaFoldDB" id="A0A401H519"/>
<evidence type="ECO:0000256" key="7">
    <source>
        <dbReference type="ARBA" id="ARBA00022723"/>
    </source>
</evidence>
<comment type="similarity">
    <text evidence="4 14">Belongs to the cytochrome P450 family.</text>
</comment>
<dbReference type="InterPro" id="IPR002401">
    <property type="entry name" value="Cyt_P450_E_grp-I"/>
</dbReference>
<organism evidence="15 16">
    <name type="scientific">Sparassis crispa</name>
    <dbReference type="NCBI Taxonomy" id="139825"/>
    <lineage>
        <taxon>Eukaryota</taxon>
        <taxon>Fungi</taxon>
        <taxon>Dikarya</taxon>
        <taxon>Basidiomycota</taxon>
        <taxon>Agaricomycotina</taxon>
        <taxon>Agaricomycetes</taxon>
        <taxon>Polyporales</taxon>
        <taxon>Sparassidaceae</taxon>
        <taxon>Sparassis</taxon>
    </lineage>
</organism>
<dbReference type="GO" id="GO:0016705">
    <property type="term" value="F:oxidoreductase activity, acting on paired donors, with incorporation or reduction of molecular oxygen"/>
    <property type="evidence" value="ECO:0007669"/>
    <property type="project" value="InterPro"/>
</dbReference>
<dbReference type="OrthoDB" id="2789670at2759"/>
<keyword evidence="12" id="KW-0472">Membrane</keyword>
<keyword evidence="8" id="KW-1133">Transmembrane helix</keyword>
<dbReference type="InParanoid" id="A0A401H519"/>
<evidence type="ECO:0000313" key="15">
    <source>
        <dbReference type="EMBL" id="GBE89469.1"/>
    </source>
</evidence>
<evidence type="ECO:0000256" key="3">
    <source>
        <dbReference type="ARBA" id="ARBA00005179"/>
    </source>
</evidence>
<evidence type="ECO:0000256" key="12">
    <source>
        <dbReference type="ARBA" id="ARBA00023136"/>
    </source>
</evidence>
<dbReference type="GO" id="GO:0005506">
    <property type="term" value="F:iron ion binding"/>
    <property type="evidence" value="ECO:0007669"/>
    <property type="project" value="InterPro"/>
</dbReference>
<dbReference type="STRING" id="139825.A0A401H519"/>
<accession>A0A401H519</accession>
<comment type="subcellular location">
    <subcellularLocation>
        <location evidence="2">Membrane</location>
    </subcellularLocation>
</comment>
<sequence>MRSIKVPLSPPPPALFLTIVTLGPIVRNAAIQTPCHAPSAVPLCACVVLLAFILLGRRRKSTLPLPPGPPADPIIGHLRKFSFAHQHELFREWAAKYGDIFHLHILGHHLVVLNSLRVATDLMDKRSAKYSDRPSCTTLKLTGWDVSVPFMEYGPRWKIHRKIFQGYFNENESLKYRAQQTKGAHVLLKDLLVSPHEFTTLTQRFAMRGVLEIAYGHQVHSDNDVYVKLTADALHGADEVKLGASPVDFVPSLVHLPHWLPGCSSLTSAARRWRPATRKVHDFPFDDVLKQMDAGVARPSFLSSHLEQYNAEGAKNYNLDDLKGAAATILIAGSGTTWSLIQTFYFSMLLFPEVQRKAQAEIDRVIGSDRLPDFSDRDALPFVECVLQETIRWHPVAPQGIAHRSVDDDIYQGMFIPKGSIVFPNVMAMSRDETVYKDADAFYPERFLPAPAGPGEPYLGAVFGFGRRICPGRYFADNSAWIVVATVLATFDICKAIDKTGKAIEPDVAFTTDGLASRPKPFECVFRPRSEMAKKLIMQHANLGED</sequence>
<dbReference type="InterPro" id="IPR001128">
    <property type="entry name" value="Cyt_P450"/>
</dbReference>
<dbReference type="PROSITE" id="PS00086">
    <property type="entry name" value="CYTOCHROME_P450"/>
    <property type="match status" value="1"/>
</dbReference>
<evidence type="ECO:0000256" key="9">
    <source>
        <dbReference type="ARBA" id="ARBA00023002"/>
    </source>
</evidence>